<proteinExistence type="predicted"/>
<keyword evidence="2" id="KW-1185">Reference proteome</keyword>
<dbReference type="EMBL" id="CP023483">
    <property type="protein sequence ID" value="ATF25860.1"/>
    <property type="molecule type" value="Genomic_DNA"/>
</dbReference>
<gene>
    <name evidence="1" type="ORF">CNY62_05305</name>
</gene>
<sequence>MNVTLPTEVIFESEDEATITSPKNYQIINKSGRPVKVDVDTYEISGGKGVPALTQLNLKRTTGYEGNEIVPLVATKAEVQKYTINQELVRLANNEGEFADKTDADRATNFEFTGTMDKDALSEKQNYVESKLSFKFTALRMDGKTVEEAKTN</sequence>
<accession>A0A1D2LS47</accession>
<dbReference type="KEGG" id="bths:CNY62_05305"/>
<organism evidence="1 2">
    <name type="scientific">Brochothrix thermosphacta</name>
    <name type="common">Microbacterium thermosphactum</name>
    <dbReference type="NCBI Taxonomy" id="2756"/>
    <lineage>
        <taxon>Bacteria</taxon>
        <taxon>Bacillati</taxon>
        <taxon>Bacillota</taxon>
        <taxon>Bacilli</taxon>
        <taxon>Bacillales</taxon>
        <taxon>Listeriaceae</taxon>
        <taxon>Brochothrix</taxon>
    </lineage>
</organism>
<dbReference type="Proteomes" id="UP000243591">
    <property type="component" value="Chromosome"/>
</dbReference>
<protein>
    <submittedName>
        <fullName evidence="1">Uncharacterized protein</fullName>
    </submittedName>
</protein>
<evidence type="ECO:0000313" key="2">
    <source>
        <dbReference type="Proteomes" id="UP000243591"/>
    </source>
</evidence>
<dbReference type="OrthoDB" id="2194369at2"/>
<dbReference type="AlphaFoldDB" id="A0A1D2LS47"/>
<evidence type="ECO:0000313" key="1">
    <source>
        <dbReference type="EMBL" id="ATF25860.1"/>
    </source>
</evidence>
<name>A0A1D2LS47_BROTH</name>
<reference evidence="1 2" key="1">
    <citation type="submission" date="2017-09" db="EMBL/GenBank/DDBJ databases">
        <title>Complete Genome Sequences of Two Strains of the Meat Spoilage Bacterium Brochothrix thermosphacta Isolated from Ground Chicken.</title>
        <authorList>
            <person name="Paoli G.C."/>
            <person name="Wijey C."/>
            <person name="Chen C.-Y."/>
            <person name="Nguyen L."/>
            <person name="Yan X."/>
            <person name="Irwin P.L."/>
        </authorList>
    </citation>
    <scope>NUCLEOTIDE SEQUENCE [LARGE SCALE GENOMIC DNA]</scope>
    <source>
        <strain evidence="1 2">BI</strain>
    </source>
</reference>